<dbReference type="Proteomes" id="UP000190188">
    <property type="component" value="Unassembled WGS sequence"/>
</dbReference>
<evidence type="ECO:0000259" key="9">
    <source>
        <dbReference type="PROSITE" id="PS01124"/>
    </source>
</evidence>
<comment type="caution">
    <text evidence="11">The sequence shown here is derived from an EMBL/GenBank/DDBJ whole genome shotgun (WGS) entry which is preliminary data.</text>
</comment>
<keyword evidence="5" id="KW-0805">Transcription regulation</keyword>
<dbReference type="GO" id="GO:0003700">
    <property type="term" value="F:DNA-binding transcription factor activity"/>
    <property type="evidence" value="ECO:0007669"/>
    <property type="project" value="InterPro"/>
</dbReference>
<keyword evidence="7" id="KW-0804">Transcription</keyword>
<evidence type="ECO:0000256" key="5">
    <source>
        <dbReference type="ARBA" id="ARBA00023015"/>
    </source>
</evidence>
<dbReference type="RefSeq" id="WP_078500860.1">
    <property type="nucleotide sequence ID" value="NZ_MSZX01000008.1"/>
</dbReference>
<dbReference type="Pfam" id="PF12833">
    <property type="entry name" value="HTH_18"/>
    <property type="match status" value="1"/>
</dbReference>
<dbReference type="PROSITE" id="PS50110">
    <property type="entry name" value="RESPONSE_REGULATORY"/>
    <property type="match status" value="1"/>
</dbReference>
<dbReference type="Gene3D" id="1.10.10.60">
    <property type="entry name" value="Homeodomain-like"/>
    <property type="match status" value="2"/>
</dbReference>
<evidence type="ECO:0008006" key="13">
    <source>
        <dbReference type="Google" id="ProtNLM"/>
    </source>
</evidence>
<dbReference type="Gene3D" id="3.40.50.2300">
    <property type="match status" value="1"/>
</dbReference>
<keyword evidence="12" id="KW-1185">Reference proteome</keyword>
<dbReference type="SMART" id="SM00448">
    <property type="entry name" value="REC"/>
    <property type="match status" value="1"/>
</dbReference>
<dbReference type="GO" id="GO:0043565">
    <property type="term" value="F:sequence-specific DNA binding"/>
    <property type="evidence" value="ECO:0007669"/>
    <property type="project" value="InterPro"/>
</dbReference>
<dbReference type="SUPFAM" id="SSF46689">
    <property type="entry name" value="Homeodomain-like"/>
    <property type="match status" value="2"/>
</dbReference>
<dbReference type="PROSITE" id="PS00041">
    <property type="entry name" value="HTH_ARAC_FAMILY_1"/>
    <property type="match status" value="1"/>
</dbReference>
<name>A0A1T2X7P1_9BACL</name>
<dbReference type="Pfam" id="PF00072">
    <property type="entry name" value="Response_reg"/>
    <property type="match status" value="1"/>
</dbReference>
<organism evidence="11 12">
    <name type="scientific">Paenibacillus selenitireducens</name>
    <dbReference type="NCBI Taxonomy" id="1324314"/>
    <lineage>
        <taxon>Bacteria</taxon>
        <taxon>Bacillati</taxon>
        <taxon>Bacillota</taxon>
        <taxon>Bacilli</taxon>
        <taxon>Bacillales</taxon>
        <taxon>Paenibacillaceae</taxon>
        <taxon>Paenibacillus</taxon>
    </lineage>
</organism>
<reference evidence="11 12" key="1">
    <citation type="submission" date="2017-01" db="EMBL/GenBank/DDBJ databases">
        <title>Genome analysis of Paenibacillus selenitrireducens ES3-24.</title>
        <authorList>
            <person name="Xu D."/>
            <person name="Yao R."/>
            <person name="Zheng S."/>
        </authorList>
    </citation>
    <scope>NUCLEOTIDE SEQUENCE [LARGE SCALE GENOMIC DNA]</scope>
    <source>
        <strain evidence="11 12">ES3-24</strain>
    </source>
</reference>
<dbReference type="GO" id="GO:0000160">
    <property type="term" value="P:phosphorelay signal transduction system"/>
    <property type="evidence" value="ECO:0007669"/>
    <property type="project" value="UniProtKB-KW"/>
</dbReference>
<keyword evidence="6" id="KW-0238">DNA-binding</keyword>
<dbReference type="PROSITE" id="PS01124">
    <property type="entry name" value="HTH_ARAC_FAMILY_2"/>
    <property type="match status" value="1"/>
</dbReference>
<dbReference type="STRING" id="1324314.BVG16_19880"/>
<keyword evidence="2" id="KW-0963">Cytoplasm</keyword>
<dbReference type="InterPro" id="IPR020449">
    <property type="entry name" value="Tscrpt_reg_AraC-type_HTH"/>
</dbReference>
<dbReference type="OrthoDB" id="342399at2"/>
<dbReference type="CDD" id="cd17536">
    <property type="entry name" value="REC_YesN-like"/>
    <property type="match status" value="1"/>
</dbReference>
<keyword evidence="4" id="KW-0902">Two-component regulatory system</keyword>
<dbReference type="InterPro" id="IPR011006">
    <property type="entry name" value="CheY-like_superfamily"/>
</dbReference>
<evidence type="ECO:0000256" key="3">
    <source>
        <dbReference type="ARBA" id="ARBA00022553"/>
    </source>
</evidence>
<comment type="subcellular location">
    <subcellularLocation>
        <location evidence="1">Cytoplasm</location>
    </subcellularLocation>
</comment>
<keyword evidence="3 8" id="KW-0597">Phosphoprotein</keyword>
<evidence type="ECO:0000256" key="1">
    <source>
        <dbReference type="ARBA" id="ARBA00004496"/>
    </source>
</evidence>
<evidence type="ECO:0000256" key="8">
    <source>
        <dbReference type="PROSITE-ProRule" id="PRU00169"/>
    </source>
</evidence>
<dbReference type="InterPro" id="IPR018060">
    <property type="entry name" value="HTH_AraC"/>
</dbReference>
<evidence type="ECO:0000259" key="10">
    <source>
        <dbReference type="PROSITE" id="PS50110"/>
    </source>
</evidence>
<feature type="domain" description="HTH araC/xylS-type" evidence="9">
    <location>
        <begin position="414"/>
        <end position="512"/>
    </location>
</feature>
<dbReference type="SMART" id="SM00342">
    <property type="entry name" value="HTH_ARAC"/>
    <property type="match status" value="1"/>
</dbReference>
<dbReference type="InterPro" id="IPR009057">
    <property type="entry name" value="Homeodomain-like_sf"/>
</dbReference>
<evidence type="ECO:0000256" key="4">
    <source>
        <dbReference type="ARBA" id="ARBA00023012"/>
    </source>
</evidence>
<evidence type="ECO:0000313" key="11">
    <source>
        <dbReference type="EMBL" id="OPA75603.1"/>
    </source>
</evidence>
<evidence type="ECO:0000256" key="7">
    <source>
        <dbReference type="ARBA" id="ARBA00023163"/>
    </source>
</evidence>
<protein>
    <recommendedName>
        <fullName evidence="13">DNA-binding response regulator</fullName>
    </recommendedName>
</protein>
<dbReference type="AlphaFoldDB" id="A0A1T2X7P1"/>
<dbReference type="PANTHER" id="PTHR42713:SF3">
    <property type="entry name" value="TRANSCRIPTIONAL REGULATORY PROTEIN HPTR"/>
    <property type="match status" value="1"/>
</dbReference>
<evidence type="ECO:0000256" key="6">
    <source>
        <dbReference type="ARBA" id="ARBA00023125"/>
    </source>
</evidence>
<dbReference type="EMBL" id="MSZX01000008">
    <property type="protein sequence ID" value="OPA75603.1"/>
    <property type="molecule type" value="Genomic_DNA"/>
</dbReference>
<dbReference type="SUPFAM" id="SSF52172">
    <property type="entry name" value="CheY-like"/>
    <property type="match status" value="1"/>
</dbReference>
<accession>A0A1T2X7P1</accession>
<evidence type="ECO:0000313" key="12">
    <source>
        <dbReference type="Proteomes" id="UP000190188"/>
    </source>
</evidence>
<dbReference type="InterPro" id="IPR018062">
    <property type="entry name" value="HTH_AraC-typ_CS"/>
</dbReference>
<evidence type="ECO:0000256" key="2">
    <source>
        <dbReference type="ARBA" id="ARBA00022490"/>
    </source>
</evidence>
<dbReference type="PRINTS" id="PR00032">
    <property type="entry name" value="HTHARAC"/>
</dbReference>
<dbReference type="GO" id="GO:0005737">
    <property type="term" value="C:cytoplasm"/>
    <property type="evidence" value="ECO:0007669"/>
    <property type="project" value="UniProtKB-SubCell"/>
</dbReference>
<feature type="modified residue" description="4-aspartylphosphate" evidence="8">
    <location>
        <position position="55"/>
    </location>
</feature>
<feature type="domain" description="Response regulatory" evidence="10">
    <location>
        <begin position="3"/>
        <end position="120"/>
    </location>
</feature>
<dbReference type="PANTHER" id="PTHR42713">
    <property type="entry name" value="HISTIDINE KINASE-RELATED"/>
    <property type="match status" value="1"/>
</dbReference>
<dbReference type="InterPro" id="IPR051552">
    <property type="entry name" value="HptR"/>
</dbReference>
<proteinExistence type="predicted"/>
<gene>
    <name evidence="11" type="ORF">BVG16_19880</name>
</gene>
<sequence length="519" mass="60875">MRKLLIVDDEKNIRLGLKSMIDRQFSGQYVFYFASDGEEALNIVENEAIEMLITDIRMPVMDGISLINQLQDRENKPAIIILSGYDEFQYAKEAIRCEVKEYLLKPIVRDELFQVLNRLETELTQKKAIQEQLVRSQLMKEEYAEGQLNYVLMNDQVTSDEIRERLLKVGLDWMDQGFYVGLIKISENGQPDQRIHMGSKMDCLLRCACDAHCTRFDDKNGKVVMLSSQLEVLEHVTSQMSHDHFYTFRIGISERLERVEYIREGYAQAGKALNYFMVQHGSGAIHYHAVQMKNADYELPLDEVRKIANMLGTGRDAEMMRLLVYVLDMKRIAHYEIGYLEGISHALNELVFDKVCHVYGEESIEILRLYKLVGNIYNFDHYQDYYHNVKSLLQRLNDYVGQVRSVHNGRKEMQRALQYIQDHYDQDLNMAMVSNYVSLNYSYFSQAFKEYTGESFVGYLRKLRMAKGKELLETTDFKVYEVSAKVGFENVKHFTRVFREMEGISPLEYRTQRELLHRK</sequence>
<dbReference type="InterPro" id="IPR001789">
    <property type="entry name" value="Sig_transdc_resp-reg_receiver"/>
</dbReference>